<dbReference type="AlphaFoldDB" id="A0A6V7DXK0"/>
<dbReference type="EMBL" id="LR828257">
    <property type="protein sequence ID" value="CAD0342568.1"/>
    <property type="molecule type" value="Genomic_DNA"/>
</dbReference>
<gene>
    <name evidence="1" type="ORF">CFBP498_28610</name>
</gene>
<dbReference type="Proteomes" id="UP000515406">
    <property type="component" value="Chromosome"/>
</dbReference>
<organism evidence="1 2">
    <name type="scientific">Xanthomonas hortorum pv. vitians</name>
    <dbReference type="NCBI Taxonomy" id="83224"/>
    <lineage>
        <taxon>Bacteria</taxon>
        <taxon>Pseudomonadati</taxon>
        <taxon>Pseudomonadota</taxon>
        <taxon>Gammaproteobacteria</taxon>
        <taxon>Lysobacterales</taxon>
        <taxon>Lysobacteraceae</taxon>
        <taxon>Xanthomonas</taxon>
    </lineage>
</organism>
<keyword evidence="2" id="KW-1185">Reference proteome</keyword>
<sequence>MARSEADQSTRRRSLSYSHRQQPVVLACVPAWDLMRHGMLQKSLQRCTCGVSHAGTRASTLSNRAFRTKPADFMCAVDRSAVPYPVSGHAVNPSVEARWRHPCRHMVPQSARTPHQRVCRLLYSKPCIPTIPTGPCPPTVAGPYAAWTPRKSLHGRTCGVSREGGRARTLQQTRRSAALQVIYQLAMLVCRA</sequence>
<evidence type="ECO:0000313" key="1">
    <source>
        <dbReference type="EMBL" id="CAD0342578.1"/>
    </source>
</evidence>
<dbReference type="EMBL" id="LR828257">
    <property type="protein sequence ID" value="CAD0342578.1"/>
    <property type="molecule type" value="Genomic_DNA"/>
</dbReference>
<name>A0A6V7DXK0_9XANT</name>
<protein>
    <submittedName>
        <fullName evidence="1">Uncharacterized protein</fullName>
    </submittedName>
</protein>
<proteinExistence type="predicted"/>
<evidence type="ECO:0000313" key="2">
    <source>
        <dbReference type="Proteomes" id="UP000515406"/>
    </source>
</evidence>
<reference evidence="1 2" key="1">
    <citation type="submission" date="2020-07" db="EMBL/GenBank/DDBJ databases">
        <authorList>
            <person name="Pothier F. J."/>
        </authorList>
    </citation>
    <scope>NUCLEOTIDE SEQUENCE [LARGE SCALE GENOMIC DNA]</scope>
    <source>
        <strain evidence="1 2">CFBP 498</strain>
    </source>
</reference>
<accession>A0A6V7DXK0</accession>